<dbReference type="Pfam" id="PF16242">
    <property type="entry name" value="Pyrid_ox_like"/>
    <property type="match status" value="1"/>
</dbReference>
<dbReference type="SUPFAM" id="SSF50475">
    <property type="entry name" value="FMN-binding split barrel"/>
    <property type="match status" value="1"/>
</dbReference>
<evidence type="ECO:0000313" key="2">
    <source>
        <dbReference type="EMBL" id="MDF4025520.1"/>
    </source>
</evidence>
<proteinExistence type="predicted"/>
<evidence type="ECO:0000259" key="1">
    <source>
        <dbReference type="Pfam" id="PF16242"/>
    </source>
</evidence>
<sequence>MTDRRQDDYDKIWSLIKDARVAMLTSERDGHLYSRPMVASQKGFDGQLWFFTRKSSPKVEEVASHHQVNAAYANASEHSYVSLSGSAVIVDDRAAIDAHWNEWIKTWFPDGKDDPDLALLRVDVDTAEYWDAPSSKMVIAFDYLKARITGTTPDVGENRKVDFRS</sequence>
<reference evidence="2 3" key="1">
    <citation type="journal article" date="2024" name="Curr. Microbiol.">
        <title>Luteibacter sahnii sp. nov., A Novel Yellow-Colored Xanthomonadin Pigment Producing Probiotic Bacterium from Healthy Rice Seed Microbiome.</title>
        <authorList>
            <person name="Jaiswal G."/>
            <person name="Rana R."/>
            <person name="Nayak P.K."/>
            <person name="Chouhan R."/>
            <person name="Gandhi S.G."/>
            <person name="Patel H.K."/>
            <person name="Patil P.B."/>
        </authorList>
    </citation>
    <scope>NUCLEOTIDE SEQUENCE [LARGE SCALE GENOMIC DNA]</scope>
    <source>
        <strain evidence="2 3">PPL201</strain>
    </source>
</reference>
<gene>
    <name evidence="2" type="ORF">P3W24_11135</name>
</gene>
<dbReference type="PANTHER" id="PTHR34818">
    <property type="entry name" value="PROTEIN BLI-3"/>
    <property type="match status" value="1"/>
</dbReference>
<protein>
    <submittedName>
        <fullName evidence="2">Pyridoxamine 5'-phosphate oxidase family protein</fullName>
    </submittedName>
</protein>
<dbReference type="EMBL" id="JARJJS010000002">
    <property type="protein sequence ID" value="MDF4025520.1"/>
    <property type="molecule type" value="Genomic_DNA"/>
</dbReference>
<dbReference type="InterPro" id="IPR052917">
    <property type="entry name" value="Stress-Dev_Protein"/>
</dbReference>
<evidence type="ECO:0000313" key="3">
    <source>
        <dbReference type="Proteomes" id="UP001528850"/>
    </source>
</evidence>
<keyword evidence="3" id="KW-1185">Reference proteome</keyword>
<dbReference type="InterPro" id="IPR012349">
    <property type="entry name" value="Split_barrel_FMN-bd"/>
</dbReference>
<dbReference type="InterPro" id="IPR038725">
    <property type="entry name" value="YdaG_split_barrel_FMN-bd"/>
</dbReference>
<organism evidence="2 3">
    <name type="scientific">Luteibacter sahnii</name>
    <dbReference type="NCBI Taxonomy" id="3021977"/>
    <lineage>
        <taxon>Bacteria</taxon>
        <taxon>Pseudomonadati</taxon>
        <taxon>Pseudomonadota</taxon>
        <taxon>Gammaproteobacteria</taxon>
        <taxon>Lysobacterales</taxon>
        <taxon>Rhodanobacteraceae</taxon>
        <taxon>Luteibacter</taxon>
    </lineage>
</organism>
<comment type="caution">
    <text evidence="2">The sequence shown here is derived from an EMBL/GenBank/DDBJ whole genome shotgun (WGS) entry which is preliminary data.</text>
</comment>
<dbReference type="RefSeq" id="WP_320550018.1">
    <property type="nucleotide sequence ID" value="NZ_JAQLOK010000001.1"/>
</dbReference>
<feature type="domain" description="General stress protein FMN-binding split barrel" evidence="1">
    <location>
        <begin position="7"/>
        <end position="154"/>
    </location>
</feature>
<dbReference type="PANTHER" id="PTHR34818:SF1">
    <property type="entry name" value="PROTEIN BLI-3"/>
    <property type="match status" value="1"/>
</dbReference>
<accession>A0ABT6BBL1</accession>
<dbReference type="Gene3D" id="2.30.110.10">
    <property type="entry name" value="Electron Transport, Fmn-binding Protein, Chain A"/>
    <property type="match status" value="1"/>
</dbReference>
<dbReference type="Proteomes" id="UP001528850">
    <property type="component" value="Unassembled WGS sequence"/>
</dbReference>
<name>A0ABT6BBL1_9GAMM</name>